<comment type="subcellular location">
    <subcellularLocation>
        <location evidence="1 16">Cytoplasm</location>
    </subcellularLocation>
</comment>
<evidence type="ECO:0000256" key="16">
    <source>
        <dbReference type="HAMAP-Rule" id="MF_01113"/>
    </source>
</evidence>
<comment type="catalytic activity">
    <reaction evidence="15 16">
        <text>DNA(n) + a 2'-deoxyribonucleoside 5'-triphosphate = DNA(n+1) + diphosphate</text>
        <dbReference type="Rhea" id="RHEA:22508"/>
        <dbReference type="Rhea" id="RHEA-COMP:17339"/>
        <dbReference type="Rhea" id="RHEA-COMP:17340"/>
        <dbReference type="ChEBI" id="CHEBI:33019"/>
        <dbReference type="ChEBI" id="CHEBI:61560"/>
        <dbReference type="ChEBI" id="CHEBI:173112"/>
        <dbReference type="EC" id="2.7.7.7"/>
    </reaction>
</comment>
<dbReference type="EMBL" id="MFNF01000004">
    <property type="protein sequence ID" value="OGH04385.1"/>
    <property type="molecule type" value="Genomic_DNA"/>
</dbReference>
<dbReference type="PROSITE" id="PS50173">
    <property type="entry name" value="UMUC"/>
    <property type="match status" value="1"/>
</dbReference>
<keyword evidence="13 16" id="KW-0238">DNA-binding</keyword>
<feature type="site" description="Substrate discrimination" evidence="16">
    <location>
        <position position="5"/>
    </location>
</feature>
<comment type="caution">
    <text evidence="18">The sequence shown here is derived from an EMBL/GenBank/DDBJ whole genome shotgun (WGS) entry which is preliminary data.</text>
</comment>
<evidence type="ECO:0000256" key="1">
    <source>
        <dbReference type="ARBA" id="ARBA00004496"/>
    </source>
</evidence>
<sequence length="358" mass="39610">MDAFFASVETKDQPELLGLPVIVGGIGSRSVVAAASYEARAFGVHSAMSMAQAKKLCPQAVVLPPRFERYKEISAHLHRIFRKYTDLVEPLSLDEAWLDVTANKLDIPSATWVATHIKWDIQTQLGLTSSAGVSYNKFLAKIASAMEKPDGLFVIPPEEAADFLSGVRLKILPGVGKVMEQKLLAQGLEFGHQLLLRDKASLVQSFGKFGGQLYDLIRGIDPRPVVADRERKSVGIERTFGTDAPFGPNLERVLERLVRGMAQRLKSQPKQGKTLTLKVRFMNFKTLTKSVTRPKGLKESQIRELAFAKLAEVASAHPGEKVRLLGLAVSGFERETEKPSKKNQQLELFEEPNSLDTF</sequence>
<dbReference type="InterPro" id="IPR017961">
    <property type="entry name" value="DNA_pol_Y-fam_little_finger"/>
</dbReference>
<evidence type="ECO:0000256" key="3">
    <source>
        <dbReference type="ARBA" id="ARBA00011245"/>
    </source>
</evidence>
<comment type="similarity">
    <text evidence="2 16">Belongs to the DNA polymerase type-Y family.</text>
</comment>
<feature type="active site" evidence="16">
    <location>
        <position position="95"/>
    </location>
</feature>
<dbReference type="HAMAP" id="MF_01113">
    <property type="entry name" value="DNApol_IV"/>
    <property type="match status" value="1"/>
</dbReference>
<gene>
    <name evidence="16" type="primary">dinB</name>
    <name evidence="18" type="ORF">A2557_10900</name>
</gene>
<evidence type="ECO:0000256" key="6">
    <source>
        <dbReference type="ARBA" id="ARBA00022679"/>
    </source>
</evidence>
<keyword evidence="6 16" id="KW-0808">Transferase</keyword>
<reference evidence="18 19" key="1">
    <citation type="journal article" date="2016" name="Nat. Commun.">
        <title>Thousands of microbial genomes shed light on interconnected biogeochemical processes in an aquifer system.</title>
        <authorList>
            <person name="Anantharaman K."/>
            <person name="Brown C.T."/>
            <person name="Hug L.A."/>
            <person name="Sharon I."/>
            <person name="Castelle C.J."/>
            <person name="Probst A.J."/>
            <person name="Thomas B.C."/>
            <person name="Singh A."/>
            <person name="Wilkins M.J."/>
            <person name="Karaoz U."/>
            <person name="Brodie E.L."/>
            <person name="Williams K.H."/>
            <person name="Hubbard S.S."/>
            <person name="Banfield J.F."/>
        </authorList>
    </citation>
    <scope>NUCLEOTIDE SEQUENCE [LARGE SCALE GENOMIC DNA]</scope>
</reference>
<dbReference type="CDD" id="cd03586">
    <property type="entry name" value="PolY_Pol_IV_kappa"/>
    <property type="match status" value="1"/>
</dbReference>
<dbReference type="PANTHER" id="PTHR11076:SF33">
    <property type="entry name" value="DNA POLYMERASE KAPPA"/>
    <property type="match status" value="1"/>
</dbReference>
<dbReference type="InterPro" id="IPR036775">
    <property type="entry name" value="DNA_pol_Y-fam_lit_finger_sf"/>
</dbReference>
<dbReference type="GO" id="GO:0005829">
    <property type="term" value="C:cytosol"/>
    <property type="evidence" value="ECO:0007669"/>
    <property type="project" value="TreeGrafter"/>
</dbReference>
<evidence type="ECO:0000313" key="19">
    <source>
        <dbReference type="Proteomes" id="UP000177583"/>
    </source>
</evidence>
<dbReference type="GO" id="GO:0006281">
    <property type="term" value="P:DNA repair"/>
    <property type="evidence" value="ECO:0007669"/>
    <property type="project" value="UniProtKB-UniRule"/>
</dbReference>
<keyword evidence="5 16" id="KW-0963">Cytoplasm</keyword>
<dbReference type="Gene3D" id="1.10.150.20">
    <property type="entry name" value="5' to 3' exonuclease, C-terminal subdomain"/>
    <property type="match status" value="1"/>
</dbReference>
<evidence type="ECO:0000256" key="12">
    <source>
        <dbReference type="ARBA" id="ARBA00022932"/>
    </source>
</evidence>
<keyword evidence="10 16" id="KW-0227">DNA damage</keyword>
<dbReference type="Pfam" id="PF11799">
    <property type="entry name" value="IMS_C"/>
    <property type="match status" value="1"/>
</dbReference>
<dbReference type="InterPro" id="IPR050116">
    <property type="entry name" value="DNA_polymerase-Y"/>
</dbReference>
<keyword evidence="4 16" id="KW-0515">Mutator protein</keyword>
<keyword evidence="11 16" id="KW-0460">Magnesium</keyword>
<evidence type="ECO:0000256" key="11">
    <source>
        <dbReference type="ARBA" id="ARBA00022842"/>
    </source>
</evidence>
<evidence type="ECO:0000256" key="8">
    <source>
        <dbReference type="ARBA" id="ARBA00022705"/>
    </source>
</evidence>
<comment type="function">
    <text evidence="16">Poorly processive, error-prone DNA polymerase involved in untargeted mutagenesis. Copies undamaged DNA at stalled replication forks, which arise in vivo from mismatched or misaligned primer ends. These misaligned primers can be extended by PolIV. Exhibits no 3'-5' exonuclease (proofreading) activity. May be involved in translesional synthesis, in conjunction with the beta clamp from PolIII.</text>
</comment>
<name>A0A1F6H1Z0_9PROT</name>
<dbReference type="GO" id="GO:0042276">
    <property type="term" value="P:error-prone translesion synthesis"/>
    <property type="evidence" value="ECO:0007669"/>
    <property type="project" value="TreeGrafter"/>
</dbReference>
<dbReference type="AlphaFoldDB" id="A0A1F6H1Z0"/>
<dbReference type="GO" id="GO:0009432">
    <property type="term" value="P:SOS response"/>
    <property type="evidence" value="ECO:0007669"/>
    <property type="project" value="TreeGrafter"/>
</dbReference>
<keyword evidence="12 16" id="KW-0239">DNA-directed DNA polymerase</keyword>
<dbReference type="NCBIfam" id="NF002677">
    <property type="entry name" value="PRK02406.1"/>
    <property type="match status" value="1"/>
</dbReference>
<evidence type="ECO:0000256" key="15">
    <source>
        <dbReference type="ARBA" id="ARBA00049244"/>
    </source>
</evidence>
<keyword evidence="14 16" id="KW-0234">DNA repair</keyword>
<dbReference type="Gene3D" id="3.30.1490.100">
    <property type="entry name" value="DNA polymerase, Y-family, little finger domain"/>
    <property type="match status" value="1"/>
</dbReference>
<keyword evidence="7 16" id="KW-0548">Nucleotidyltransferase</keyword>
<feature type="domain" description="UmuC" evidence="17">
    <location>
        <begin position="1"/>
        <end position="176"/>
    </location>
</feature>
<evidence type="ECO:0000256" key="14">
    <source>
        <dbReference type="ARBA" id="ARBA00023204"/>
    </source>
</evidence>
<dbReference type="SUPFAM" id="SSF56672">
    <property type="entry name" value="DNA/RNA polymerases"/>
    <property type="match status" value="1"/>
</dbReference>
<evidence type="ECO:0000256" key="10">
    <source>
        <dbReference type="ARBA" id="ARBA00022763"/>
    </source>
</evidence>
<comment type="caution">
    <text evidence="16">Lacks conserved residue(s) required for the propagation of feature annotation.</text>
</comment>
<keyword evidence="9 16" id="KW-0479">Metal-binding</keyword>
<dbReference type="InterPro" id="IPR043502">
    <property type="entry name" value="DNA/RNA_pol_sf"/>
</dbReference>
<dbReference type="GO" id="GO:0003684">
    <property type="term" value="F:damaged DNA binding"/>
    <property type="evidence" value="ECO:0007669"/>
    <property type="project" value="InterPro"/>
</dbReference>
<evidence type="ECO:0000256" key="4">
    <source>
        <dbReference type="ARBA" id="ARBA00022457"/>
    </source>
</evidence>
<dbReference type="Pfam" id="PF21999">
    <property type="entry name" value="IMS_HHH_1"/>
    <property type="match status" value="1"/>
</dbReference>
<dbReference type="GO" id="GO:0006261">
    <property type="term" value="P:DNA-templated DNA replication"/>
    <property type="evidence" value="ECO:0007669"/>
    <property type="project" value="UniProtKB-UniRule"/>
</dbReference>
<protein>
    <recommendedName>
        <fullName evidence="16">DNA polymerase IV</fullName>
        <shortName evidence="16">Pol IV</shortName>
        <ecNumber evidence="16">2.7.7.7</ecNumber>
    </recommendedName>
</protein>
<dbReference type="PANTHER" id="PTHR11076">
    <property type="entry name" value="DNA REPAIR POLYMERASE UMUC / TRANSFERASE FAMILY MEMBER"/>
    <property type="match status" value="1"/>
</dbReference>
<dbReference type="GO" id="GO:0000287">
    <property type="term" value="F:magnesium ion binding"/>
    <property type="evidence" value="ECO:0007669"/>
    <property type="project" value="UniProtKB-UniRule"/>
</dbReference>
<dbReference type="InterPro" id="IPR001126">
    <property type="entry name" value="UmuC"/>
</dbReference>
<dbReference type="Pfam" id="PF00817">
    <property type="entry name" value="IMS"/>
    <property type="match status" value="1"/>
</dbReference>
<dbReference type="SUPFAM" id="SSF100879">
    <property type="entry name" value="Lesion bypass DNA polymerase (Y-family), little finger domain"/>
    <property type="match status" value="1"/>
</dbReference>
<dbReference type="InterPro" id="IPR043128">
    <property type="entry name" value="Rev_trsase/Diguanyl_cyclase"/>
</dbReference>
<evidence type="ECO:0000256" key="9">
    <source>
        <dbReference type="ARBA" id="ARBA00022723"/>
    </source>
</evidence>
<evidence type="ECO:0000256" key="7">
    <source>
        <dbReference type="ARBA" id="ARBA00022695"/>
    </source>
</evidence>
<dbReference type="GO" id="GO:0003887">
    <property type="term" value="F:DNA-directed DNA polymerase activity"/>
    <property type="evidence" value="ECO:0007669"/>
    <property type="project" value="UniProtKB-UniRule"/>
</dbReference>
<dbReference type="Proteomes" id="UP000177583">
    <property type="component" value="Unassembled WGS sequence"/>
</dbReference>
<proteinExistence type="inferred from homology"/>
<comment type="cofactor">
    <cofactor evidence="16">
        <name>Mg(2+)</name>
        <dbReference type="ChEBI" id="CHEBI:18420"/>
    </cofactor>
    <text evidence="16">Binds 2 magnesium ions per subunit.</text>
</comment>
<keyword evidence="8 16" id="KW-0235">DNA replication</keyword>
<feature type="binding site" evidence="16">
    <location>
        <position position="94"/>
    </location>
    <ligand>
        <name>Mg(2+)</name>
        <dbReference type="ChEBI" id="CHEBI:18420"/>
    </ligand>
</feature>
<dbReference type="Gene3D" id="3.30.70.270">
    <property type="match status" value="1"/>
</dbReference>
<dbReference type="FunFam" id="3.40.1170.60:FF:000001">
    <property type="entry name" value="DNA polymerase IV"/>
    <property type="match status" value="1"/>
</dbReference>
<evidence type="ECO:0000256" key="5">
    <source>
        <dbReference type="ARBA" id="ARBA00022490"/>
    </source>
</evidence>
<dbReference type="Gene3D" id="3.40.1170.60">
    <property type="match status" value="1"/>
</dbReference>
<evidence type="ECO:0000259" key="17">
    <source>
        <dbReference type="PROSITE" id="PS50173"/>
    </source>
</evidence>
<dbReference type="FunFam" id="3.30.1490.100:FF:000004">
    <property type="entry name" value="DNA polymerase IV"/>
    <property type="match status" value="1"/>
</dbReference>
<evidence type="ECO:0000256" key="13">
    <source>
        <dbReference type="ARBA" id="ARBA00023125"/>
    </source>
</evidence>
<dbReference type="InterPro" id="IPR053848">
    <property type="entry name" value="IMS_HHH_1"/>
</dbReference>
<evidence type="ECO:0000256" key="2">
    <source>
        <dbReference type="ARBA" id="ARBA00010945"/>
    </source>
</evidence>
<accession>A0A1F6H1Z0</accession>
<dbReference type="EC" id="2.7.7.7" evidence="16"/>
<organism evidence="18 19">
    <name type="scientific">Candidatus Lambdaproteobacteria bacterium RIFOXYD2_FULL_56_26</name>
    <dbReference type="NCBI Taxonomy" id="1817773"/>
    <lineage>
        <taxon>Bacteria</taxon>
        <taxon>Pseudomonadati</taxon>
        <taxon>Pseudomonadota</taxon>
        <taxon>Candidatus Lambdaproteobacteria</taxon>
    </lineage>
</organism>
<comment type="subunit">
    <text evidence="3 16">Monomer.</text>
</comment>
<evidence type="ECO:0000313" key="18">
    <source>
        <dbReference type="EMBL" id="OGH04385.1"/>
    </source>
</evidence>
<dbReference type="InterPro" id="IPR022880">
    <property type="entry name" value="DNApol_IV"/>
</dbReference>